<dbReference type="RefSeq" id="WP_007570677.1">
    <property type="nucleotide sequence ID" value="NZ_AGUD01000019.1"/>
</dbReference>
<sequence length="230" mass="24143">MDHLYQLTGVARTHRTRAGSVSALRGVDLTIDPGEVVAITGPSGAGKSTLLHLLGLLDRPTGGRLRFSGVALEAFSDRALAVLRRDTIGFVFQQFHLIPTLTAAQNVEAALPAGTSPRRGRARADELLAQVGLADHADRLPGRLSGGEQQRVAIARALANHPSVLLADEPTGNLDAETGRSVLALLDELHRATGVTVVLVTHDPAIAAAVPRVVEIRDGRPVEPAATKTA</sequence>
<dbReference type="GO" id="GO:0005886">
    <property type="term" value="C:plasma membrane"/>
    <property type="evidence" value="ECO:0007669"/>
    <property type="project" value="TreeGrafter"/>
</dbReference>
<dbReference type="PANTHER" id="PTHR24220">
    <property type="entry name" value="IMPORT ATP-BINDING PROTEIN"/>
    <property type="match status" value="1"/>
</dbReference>
<dbReference type="GO" id="GO:0098796">
    <property type="term" value="C:membrane protein complex"/>
    <property type="evidence" value="ECO:0007669"/>
    <property type="project" value="UniProtKB-ARBA"/>
</dbReference>
<evidence type="ECO:0000256" key="3">
    <source>
        <dbReference type="ARBA" id="ARBA00022840"/>
    </source>
</evidence>
<keyword evidence="2" id="KW-0547">Nucleotide-binding</keyword>
<name>H0E1C3_9ACTN</name>
<dbReference type="PROSITE" id="PS50893">
    <property type="entry name" value="ABC_TRANSPORTER_2"/>
    <property type="match status" value="1"/>
</dbReference>
<gene>
    <name evidence="5" type="ORF">PAI11_05850</name>
</gene>
<proteinExistence type="predicted"/>
<dbReference type="SUPFAM" id="SSF52540">
    <property type="entry name" value="P-loop containing nucleoside triphosphate hydrolases"/>
    <property type="match status" value="1"/>
</dbReference>
<dbReference type="Pfam" id="PF00005">
    <property type="entry name" value="ABC_tran"/>
    <property type="match status" value="1"/>
</dbReference>
<dbReference type="Gene3D" id="3.40.50.300">
    <property type="entry name" value="P-loop containing nucleotide triphosphate hydrolases"/>
    <property type="match status" value="1"/>
</dbReference>
<dbReference type="PANTHER" id="PTHR24220:SF659">
    <property type="entry name" value="TRANSPORTER, PUTATIVE-RELATED"/>
    <property type="match status" value="1"/>
</dbReference>
<dbReference type="InterPro" id="IPR017911">
    <property type="entry name" value="MacB-like_ATP-bd"/>
</dbReference>
<dbReference type="InterPro" id="IPR017871">
    <property type="entry name" value="ABC_transporter-like_CS"/>
</dbReference>
<dbReference type="SMART" id="SM00382">
    <property type="entry name" value="AAA"/>
    <property type="match status" value="1"/>
</dbReference>
<dbReference type="FunFam" id="3.40.50.300:FF:000032">
    <property type="entry name" value="Export ABC transporter ATP-binding protein"/>
    <property type="match status" value="1"/>
</dbReference>
<evidence type="ECO:0000256" key="2">
    <source>
        <dbReference type="ARBA" id="ARBA00022741"/>
    </source>
</evidence>
<feature type="domain" description="ABC transporter" evidence="4">
    <location>
        <begin position="5"/>
        <end position="230"/>
    </location>
</feature>
<dbReference type="GO" id="GO:0022857">
    <property type="term" value="F:transmembrane transporter activity"/>
    <property type="evidence" value="ECO:0007669"/>
    <property type="project" value="UniProtKB-ARBA"/>
</dbReference>
<dbReference type="PROSITE" id="PS00211">
    <property type="entry name" value="ABC_TRANSPORTER_1"/>
    <property type="match status" value="1"/>
</dbReference>
<dbReference type="OrthoDB" id="9802264at2"/>
<evidence type="ECO:0000259" key="4">
    <source>
        <dbReference type="PROSITE" id="PS50893"/>
    </source>
</evidence>
<evidence type="ECO:0000256" key="1">
    <source>
        <dbReference type="ARBA" id="ARBA00022448"/>
    </source>
</evidence>
<reference evidence="5 6" key="1">
    <citation type="journal article" date="2013" name="Biodegradation">
        <title>Quantitative proteomic analysis of ibuprofen-degrading Patulibacter sp. strain I11.</title>
        <authorList>
            <person name="Almeida B."/>
            <person name="Kjeldal H."/>
            <person name="Lolas I."/>
            <person name="Knudsen A.D."/>
            <person name="Carvalho G."/>
            <person name="Nielsen K.L."/>
            <person name="Barreto Crespo M.T."/>
            <person name="Stensballe A."/>
            <person name="Nielsen J.L."/>
        </authorList>
    </citation>
    <scope>NUCLEOTIDE SEQUENCE [LARGE SCALE GENOMIC DNA]</scope>
    <source>
        <strain evidence="5 6">I11</strain>
    </source>
</reference>
<dbReference type="EMBL" id="AGUD01000019">
    <property type="protein sequence ID" value="EHN12562.1"/>
    <property type="molecule type" value="Genomic_DNA"/>
</dbReference>
<evidence type="ECO:0000313" key="5">
    <source>
        <dbReference type="EMBL" id="EHN12562.1"/>
    </source>
</evidence>
<organism evidence="5 6">
    <name type="scientific">Patulibacter medicamentivorans</name>
    <dbReference type="NCBI Taxonomy" id="1097667"/>
    <lineage>
        <taxon>Bacteria</taxon>
        <taxon>Bacillati</taxon>
        <taxon>Actinomycetota</taxon>
        <taxon>Thermoleophilia</taxon>
        <taxon>Solirubrobacterales</taxon>
        <taxon>Patulibacteraceae</taxon>
        <taxon>Patulibacter</taxon>
    </lineage>
</organism>
<dbReference type="InterPro" id="IPR003593">
    <property type="entry name" value="AAA+_ATPase"/>
</dbReference>
<keyword evidence="3" id="KW-0067">ATP-binding</keyword>
<evidence type="ECO:0000313" key="6">
    <source>
        <dbReference type="Proteomes" id="UP000005143"/>
    </source>
</evidence>
<dbReference type="CDD" id="cd03255">
    <property type="entry name" value="ABC_MJ0796_LolCDE_FtsE"/>
    <property type="match status" value="1"/>
</dbReference>
<dbReference type="InterPro" id="IPR015854">
    <property type="entry name" value="ABC_transpr_LolD-like"/>
</dbReference>
<comment type="caution">
    <text evidence="5">The sequence shown here is derived from an EMBL/GenBank/DDBJ whole genome shotgun (WGS) entry which is preliminary data.</text>
</comment>
<keyword evidence="1" id="KW-0813">Transport</keyword>
<dbReference type="GO" id="GO:0005524">
    <property type="term" value="F:ATP binding"/>
    <property type="evidence" value="ECO:0007669"/>
    <property type="project" value="UniProtKB-KW"/>
</dbReference>
<dbReference type="GO" id="GO:0016887">
    <property type="term" value="F:ATP hydrolysis activity"/>
    <property type="evidence" value="ECO:0007669"/>
    <property type="project" value="InterPro"/>
</dbReference>
<accession>H0E1C3</accession>
<keyword evidence="6" id="KW-1185">Reference proteome</keyword>
<dbReference type="Proteomes" id="UP000005143">
    <property type="component" value="Unassembled WGS sequence"/>
</dbReference>
<protein>
    <submittedName>
        <fullName evidence="5">ABC transporter related protein</fullName>
    </submittedName>
</protein>
<dbReference type="AlphaFoldDB" id="H0E1C3"/>
<dbReference type="InterPro" id="IPR027417">
    <property type="entry name" value="P-loop_NTPase"/>
</dbReference>
<dbReference type="InterPro" id="IPR003439">
    <property type="entry name" value="ABC_transporter-like_ATP-bd"/>
</dbReference>